<evidence type="ECO:0000313" key="1">
    <source>
        <dbReference type="EMBL" id="ARK29052.1"/>
    </source>
</evidence>
<dbReference type="RefSeq" id="WP_066160973.1">
    <property type="nucleotide sequence ID" value="NZ_CP020814.1"/>
</dbReference>
<dbReference type="STRING" id="199441.BkAM31D_03860"/>
<protein>
    <submittedName>
        <fullName evidence="1">Uncharacterized protein</fullName>
    </submittedName>
</protein>
<dbReference type="Proteomes" id="UP000193006">
    <property type="component" value="Chromosome"/>
</dbReference>
<proteinExistence type="predicted"/>
<keyword evidence="2" id="KW-1185">Reference proteome</keyword>
<dbReference type="KEGG" id="bkw:BkAM31D_03860"/>
<organism evidence="1 2">
    <name type="scientific">Halalkalibacter krulwichiae</name>
    <dbReference type="NCBI Taxonomy" id="199441"/>
    <lineage>
        <taxon>Bacteria</taxon>
        <taxon>Bacillati</taxon>
        <taxon>Bacillota</taxon>
        <taxon>Bacilli</taxon>
        <taxon>Bacillales</taxon>
        <taxon>Bacillaceae</taxon>
        <taxon>Halalkalibacter</taxon>
    </lineage>
</organism>
<reference evidence="1 2" key="1">
    <citation type="submission" date="2017-04" db="EMBL/GenBank/DDBJ databases">
        <title>Bacillus krulwichiae AM31D Genome sequencing and assembly.</title>
        <authorList>
            <person name="Krulwich T.A."/>
            <person name="Anastor L."/>
            <person name="Ehrlich R."/>
            <person name="Ehrlich G.D."/>
            <person name="Janto B."/>
        </authorList>
    </citation>
    <scope>NUCLEOTIDE SEQUENCE [LARGE SCALE GENOMIC DNA]</scope>
    <source>
        <strain evidence="1 2">AM31D</strain>
    </source>
</reference>
<dbReference type="AlphaFoldDB" id="A0A1X9MF30"/>
<dbReference type="EMBL" id="CP020814">
    <property type="protein sequence ID" value="ARK29052.1"/>
    <property type="molecule type" value="Genomic_DNA"/>
</dbReference>
<evidence type="ECO:0000313" key="2">
    <source>
        <dbReference type="Proteomes" id="UP000193006"/>
    </source>
</evidence>
<sequence>MEEKKKGNIPTPISIQLLFENQKLEIMKILCLLNTLSTQSNKQRKIEEILFYYSLVNYDLIKIFNISSDEKVGTIPSPNQYFRFQTRVSDILIIMSNLGFIEVKGKLSNKFDDLKVKLLQHGRDFYSENKSDYLDSLNQNYFEVLRNVAYSRENLQKIKEGHY</sequence>
<gene>
    <name evidence="1" type="ORF">BkAM31D_03860</name>
</gene>
<accession>A0A1X9MF30</accession>
<name>A0A1X9MF30_9BACI</name>